<gene>
    <name evidence="1" type="ORF">HCX48_10900</name>
</gene>
<proteinExistence type="predicted"/>
<organism evidence="1 2">
    <name type="scientific">Rhodocyclus gracilis</name>
    <dbReference type="NCBI Taxonomy" id="2929842"/>
    <lineage>
        <taxon>Bacteria</taxon>
        <taxon>Pseudomonadati</taxon>
        <taxon>Pseudomonadota</taxon>
        <taxon>Betaproteobacteria</taxon>
        <taxon>Rhodocyclales</taxon>
        <taxon>Rhodocyclaceae</taxon>
        <taxon>Rhodocyclus</taxon>
    </lineage>
</organism>
<dbReference type="Proteomes" id="UP000720344">
    <property type="component" value="Unassembled WGS sequence"/>
</dbReference>
<keyword evidence="2" id="KW-1185">Reference proteome</keyword>
<sequence length="46" mass="5137">MSDSILFDIRVKADALDHPTGDELELLASVLPDLILLMQQQPEETD</sequence>
<reference evidence="2" key="1">
    <citation type="submission" date="2020-03" db="EMBL/GenBank/DDBJ databases">
        <title>Whole-genome sequence of the purple nonsulfur bacterium Rhodocyclus tenuis DSM112.</title>
        <authorList>
            <person name="Kyndt J.A."/>
            <person name="Meyer T.E."/>
        </authorList>
    </citation>
    <scope>NUCLEOTIDE SEQUENCE [LARGE SCALE GENOMIC DNA]</scope>
    <source>
        <strain evidence="2">DSM 112</strain>
    </source>
</reference>
<name>A0ABX0WJ36_9RHOO</name>
<comment type="caution">
    <text evidence="1">The sequence shown here is derived from an EMBL/GenBank/DDBJ whole genome shotgun (WGS) entry which is preliminary data.</text>
</comment>
<protein>
    <submittedName>
        <fullName evidence="1">Uncharacterized protein</fullName>
    </submittedName>
</protein>
<evidence type="ECO:0000313" key="1">
    <source>
        <dbReference type="EMBL" id="NJA89725.1"/>
    </source>
</evidence>
<dbReference type="RefSeq" id="WP_167682272.1">
    <property type="nucleotide sequence ID" value="NZ_JAATWB010000007.1"/>
</dbReference>
<evidence type="ECO:0000313" key="2">
    <source>
        <dbReference type="Proteomes" id="UP000720344"/>
    </source>
</evidence>
<accession>A0ABX0WJ36</accession>
<dbReference type="EMBL" id="JAATWB010000007">
    <property type="protein sequence ID" value="NJA89725.1"/>
    <property type="molecule type" value="Genomic_DNA"/>
</dbReference>